<evidence type="ECO:0000259" key="3">
    <source>
        <dbReference type="Pfam" id="PF19898"/>
    </source>
</evidence>
<gene>
    <name evidence="4" type="ORF">OF850_20755</name>
</gene>
<organism evidence="4 5">
    <name type="scientific">Sabulicella glaciei</name>
    <dbReference type="NCBI Taxonomy" id="2984948"/>
    <lineage>
        <taxon>Bacteria</taxon>
        <taxon>Pseudomonadati</taxon>
        <taxon>Pseudomonadota</taxon>
        <taxon>Alphaproteobacteria</taxon>
        <taxon>Acetobacterales</taxon>
        <taxon>Acetobacteraceae</taxon>
        <taxon>Sabulicella</taxon>
    </lineage>
</organism>
<feature type="region of interest" description="Disordered" evidence="1">
    <location>
        <begin position="1"/>
        <end position="25"/>
    </location>
</feature>
<dbReference type="InterPro" id="IPR045951">
    <property type="entry name" value="DUF6371"/>
</dbReference>
<dbReference type="Pfam" id="PF06048">
    <property type="entry name" value="DUF927"/>
    <property type="match status" value="1"/>
</dbReference>
<keyword evidence="5" id="KW-1185">Reference proteome</keyword>
<protein>
    <submittedName>
        <fullName evidence="4">DUF927 domain-containing protein</fullName>
    </submittedName>
</protein>
<evidence type="ECO:0000313" key="5">
    <source>
        <dbReference type="Proteomes" id="UP001526430"/>
    </source>
</evidence>
<evidence type="ECO:0000313" key="4">
    <source>
        <dbReference type="EMBL" id="MCW8088039.1"/>
    </source>
</evidence>
<dbReference type="EMBL" id="JAPFQI010000025">
    <property type="protein sequence ID" value="MCW8088039.1"/>
    <property type="molecule type" value="Genomic_DNA"/>
</dbReference>
<dbReference type="RefSeq" id="WP_301592243.1">
    <property type="nucleotide sequence ID" value="NZ_JAPFQI010000025.1"/>
</dbReference>
<comment type="caution">
    <text evidence="4">The sequence shown here is derived from an EMBL/GenBank/DDBJ whole genome shotgun (WGS) entry which is preliminary data.</text>
</comment>
<reference evidence="4 5" key="1">
    <citation type="submission" date="2022-10" db="EMBL/GenBank/DDBJ databases">
        <title>Roseococcus glaciei nov., sp. nov., isolated from glacier.</title>
        <authorList>
            <person name="Liu Q."/>
            <person name="Xin Y.-H."/>
        </authorList>
    </citation>
    <scope>NUCLEOTIDE SEQUENCE [LARGE SCALE GENOMIC DNA]</scope>
    <source>
        <strain evidence="4 5">MDT2-1-1</strain>
    </source>
</reference>
<feature type="domain" description="DUF6371" evidence="3">
    <location>
        <begin position="102"/>
        <end position="165"/>
    </location>
</feature>
<evidence type="ECO:0000256" key="1">
    <source>
        <dbReference type="SAM" id="MobiDB-lite"/>
    </source>
</evidence>
<feature type="domain" description="DUF927" evidence="2">
    <location>
        <begin position="245"/>
        <end position="538"/>
    </location>
</feature>
<dbReference type="Pfam" id="PF19898">
    <property type="entry name" value="DUF6371"/>
    <property type="match status" value="1"/>
</dbReference>
<dbReference type="InterPro" id="IPR009270">
    <property type="entry name" value="DUF927"/>
</dbReference>
<dbReference type="Proteomes" id="UP001526430">
    <property type="component" value="Unassembled WGS sequence"/>
</dbReference>
<proteinExistence type="predicted"/>
<sequence length="832" mass="88103">MLQPQDRFAPLGNGELARNPGETRSSEWRSVLPAIAPLPSALRHPGHGVPSRVWHYWDAGGALLFAVARFDRPGSARKEVLPYCCGADGRWKWKAPPEPRPLYGLRALAERPDAPVIVVEGEKAAAAAAKLFPSHVAVTWQGGSAAVGKADWSPLRGRSVCVWPDADTGGQKATRAICKALLGPGGASALAVVDVPADWPNGWDVADEPPAGVSAAALRDMLAAAEPVAISARNDAEAVAIPRGFVMKRDGVWCEPDPNAEGHATLAPTFVCEPLRVVAMTNDGQGQRWGRLLQWEDADGRPHEWAMPNAMLSGDGMEMRSRLLDGGLHLGTGHHARGKLSEYLLRSRPRERVLVVERIGWHRAGDGRRVFVLPDRTLPAAGTVAELHMMLQTLRPDLLPPLRRAGTLADWQDCVARHAAGNSRLAFAICAAFAPPLLGLLEAEGGGFHLRGGSSIGKTTALDAAGSVWGGGGLNGWRRSWRTTGNGAEAVAANHSDLLLCLDEMGEADPETVAAAAYMLANGAGKARAGRDGSARRPAEWRLLFLSTGEEGLAARLAEARGGPKRVRAGQEVRILDVPADTGVHGLLESLHGFATAAELIDEVKAGTARCYGTAGLAWLEALTHDLDGMVARAREVIAAVKKRAVPVGADGQVVRAAHRFALVAAAGELATGAGVLPWEPDEASRAALACFKAWRAARAGGDGPAEAAAAVDAVRHFIELHGQSRFVALSEAEGSEARNVDKRAAVMSRAGWCKRDKDGTPRYLIFPQVWARDVVPGHDPEAAARAVLKAGFLIAQGSGRLQRAERVPGEAGSLRFYVVRGTILAGEEGTK</sequence>
<name>A0ABT3P0U9_9PROT</name>
<evidence type="ECO:0000259" key="2">
    <source>
        <dbReference type="Pfam" id="PF06048"/>
    </source>
</evidence>
<accession>A0ABT3P0U9</accession>